<keyword evidence="1" id="KW-0472">Membrane</keyword>
<reference evidence="2" key="1">
    <citation type="submission" date="2012-02" db="EMBL/GenBank/DDBJ databases">
        <title>The complete genome of Solitalea canadensis DSM 3403.</title>
        <authorList>
            <consortium name="US DOE Joint Genome Institute (JGI-PGF)"/>
            <person name="Lucas S."/>
            <person name="Copeland A."/>
            <person name="Lapidus A."/>
            <person name="Glavina del Rio T."/>
            <person name="Dalin E."/>
            <person name="Tice H."/>
            <person name="Bruce D."/>
            <person name="Goodwin L."/>
            <person name="Pitluck S."/>
            <person name="Peters L."/>
            <person name="Ovchinnikova G."/>
            <person name="Lu M."/>
            <person name="Kyrpides N."/>
            <person name="Mavromatis K."/>
            <person name="Ivanova N."/>
            <person name="Brettin T."/>
            <person name="Detter J.C."/>
            <person name="Han C."/>
            <person name="Larimer F."/>
            <person name="Land M."/>
            <person name="Hauser L."/>
            <person name="Markowitz V."/>
            <person name="Cheng J.-F."/>
            <person name="Hugenholtz P."/>
            <person name="Woyke T."/>
            <person name="Wu D."/>
            <person name="Spring S."/>
            <person name="Schroeder M."/>
            <person name="Kopitz M."/>
            <person name="Brambilla E."/>
            <person name="Klenk H.-P."/>
            <person name="Eisen J.A."/>
        </authorList>
    </citation>
    <scope>NUCLEOTIDE SEQUENCE</scope>
    <source>
        <strain evidence="2">DSM 3403</strain>
    </source>
</reference>
<feature type="transmembrane region" description="Helical" evidence="1">
    <location>
        <begin position="168"/>
        <end position="193"/>
    </location>
</feature>
<feature type="transmembrane region" description="Helical" evidence="1">
    <location>
        <begin position="77"/>
        <end position="94"/>
    </location>
</feature>
<dbReference type="STRING" id="929556.Solca_2166"/>
<feature type="transmembrane region" description="Helical" evidence="1">
    <location>
        <begin position="306"/>
        <end position="328"/>
    </location>
</feature>
<dbReference type="HOGENOM" id="CLU_682891_0_0_10"/>
<keyword evidence="3" id="KW-1185">Reference proteome</keyword>
<protein>
    <recommendedName>
        <fullName evidence="4">Heme/copper-type cytochrome/quinol oxidase, subunit 1</fullName>
    </recommendedName>
</protein>
<feature type="transmembrane region" description="Helical" evidence="1">
    <location>
        <begin position="205"/>
        <end position="226"/>
    </location>
</feature>
<evidence type="ECO:0000256" key="1">
    <source>
        <dbReference type="SAM" id="Phobius"/>
    </source>
</evidence>
<name>H8KUA7_SOLCM</name>
<dbReference type="eggNOG" id="COG2010">
    <property type="taxonomic scope" value="Bacteria"/>
</dbReference>
<evidence type="ECO:0008006" key="4">
    <source>
        <dbReference type="Google" id="ProtNLM"/>
    </source>
</evidence>
<dbReference type="Proteomes" id="UP000007590">
    <property type="component" value="Chromosome"/>
</dbReference>
<feature type="transmembrane region" description="Helical" evidence="1">
    <location>
        <begin position="7"/>
        <end position="27"/>
    </location>
</feature>
<dbReference type="EMBL" id="CP003349">
    <property type="protein sequence ID" value="AFD07219.1"/>
    <property type="molecule type" value="Genomic_DNA"/>
</dbReference>
<sequence length="406" mass="46807">MKKSWLIIALSNFFIAAMMGFMLRLSFVTPIDLNYVFLTHGHSHTAMLGWVYLMLYLLIIQNFLSTEKREQPIYSRLFWITQISVVGMMISFPLQGYALFSIIFSTLHIFCSYFFCYKIWKEHQTHSYYDGILLKAALIFMLVSTLGIWCLGLAGATGTKNTALYQSAIQFFLHFQFNGWFLFAVIALFINQFHEFTLGIDQRKFNYFITLLILATVLTLGLPLNWYYPHPLLYWLNTIGVLLQLITLIIAGWHIKKRSLLHIRQLPTVAKWLLVLGSFSLTLKIVMQCLTIWPEMAAASHHIRNFTIGFIHLIMLGVINSCLFLFMYKTPYLNFLKSKADISGIVIFITGFILTELLLFLQGMLYFLGNGMIPNYHLILLVASLLLPLGLLFIIVGNVQTKKIKI</sequence>
<dbReference type="RefSeq" id="WP_014680446.1">
    <property type="nucleotide sequence ID" value="NC_017770.1"/>
</dbReference>
<feature type="transmembrane region" description="Helical" evidence="1">
    <location>
        <begin position="376"/>
        <end position="396"/>
    </location>
</feature>
<dbReference type="OrthoDB" id="2827525at2"/>
<gene>
    <name evidence="2" type="ordered locus">Solca_2166</name>
</gene>
<dbReference type="KEGG" id="scn:Solca_2166"/>
<feature type="transmembrane region" description="Helical" evidence="1">
    <location>
        <begin position="132"/>
        <end position="156"/>
    </location>
</feature>
<keyword evidence="1" id="KW-1133">Transmembrane helix</keyword>
<proteinExistence type="predicted"/>
<dbReference type="AlphaFoldDB" id="H8KUA7"/>
<evidence type="ECO:0000313" key="2">
    <source>
        <dbReference type="EMBL" id="AFD07219.1"/>
    </source>
</evidence>
<evidence type="ECO:0000313" key="3">
    <source>
        <dbReference type="Proteomes" id="UP000007590"/>
    </source>
</evidence>
<organism evidence="2 3">
    <name type="scientific">Solitalea canadensis (strain ATCC 29591 / DSM 3403 / JCM 21819 / LMG 8368 / NBRC 15130 / NCIMB 12057 / USAM 9D)</name>
    <name type="common">Flexibacter canadensis</name>
    <dbReference type="NCBI Taxonomy" id="929556"/>
    <lineage>
        <taxon>Bacteria</taxon>
        <taxon>Pseudomonadati</taxon>
        <taxon>Bacteroidota</taxon>
        <taxon>Sphingobacteriia</taxon>
        <taxon>Sphingobacteriales</taxon>
        <taxon>Sphingobacteriaceae</taxon>
        <taxon>Solitalea</taxon>
    </lineage>
</organism>
<feature type="transmembrane region" description="Helical" evidence="1">
    <location>
        <begin position="232"/>
        <end position="251"/>
    </location>
</feature>
<feature type="transmembrane region" description="Helical" evidence="1">
    <location>
        <begin position="272"/>
        <end position="294"/>
    </location>
</feature>
<feature type="transmembrane region" description="Helical" evidence="1">
    <location>
        <begin position="340"/>
        <end position="364"/>
    </location>
</feature>
<accession>H8KUA7</accession>
<feature type="transmembrane region" description="Helical" evidence="1">
    <location>
        <begin position="100"/>
        <end position="120"/>
    </location>
</feature>
<feature type="transmembrane region" description="Helical" evidence="1">
    <location>
        <begin position="47"/>
        <end position="65"/>
    </location>
</feature>
<keyword evidence="1" id="KW-0812">Transmembrane</keyword>